<name>A0A9W6Y808_9STRA</name>
<dbReference type="EMBL" id="BSXT01003654">
    <property type="protein sequence ID" value="GMF55101.1"/>
    <property type="molecule type" value="Genomic_DNA"/>
</dbReference>
<feature type="compositionally biased region" description="Basic and acidic residues" evidence="1">
    <location>
        <begin position="47"/>
        <end position="82"/>
    </location>
</feature>
<evidence type="ECO:0000313" key="3">
    <source>
        <dbReference type="Proteomes" id="UP001165121"/>
    </source>
</evidence>
<feature type="compositionally biased region" description="Polar residues" evidence="1">
    <location>
        <begin position="11"/>
        <end position="26"/>
    </location>
</feature>
<dbReference type="Proteomes" id="UP001165121">
    <property type="component" value="Unassembled WGS sequence"/>
</dbReference>
<sequence length="95" mass="11451">MTNETADHQQPEVSLTSWQEQRTQHQLQHEDQQMMREQQIDYDDEQRDDKGLQLDKEQPMDDGDQHESGTIRKMGEERKQMEMEFDIPLCRDMTL</sequence>
<feature type="compositionally biased region" description="Basic and acidic residues" evidence="1">
    <location>
        <begin position="1"/>
        <end position="10"/>
    </location>
</feature>
<dbReference type="AlphaFoldDB" id="A0A9W6Y808"/>
<evidence type="ECO:0000313" key="2">
    <source>
        <dbReference type="EMBL" id="GMF55101.1"/>
    </source>
</evidence>
<comment type="caution">
    <text evidence="2">The sequence shown here is derived from an EMBL/GenBank/DDBJ whole genome shotgun (WGS) entry which is preliminary data.</text>
</comment>
<reference evidence="2" key="1">
    <citation type="submission" date="2023-04" db="EMBL/GenBank/DDBJ databases">
        <title>Phytophthora fragariaefolia NBRC 109709.</title>
        <authorList>
            <person name="Ichikawa N."/>
            <person name="Sato H."/>
            <person name="Tonouchi N."/>
        </authorList>
    </citation>
    <scope>NUCLEOTIDE SEQUENCE</scope>
    <source>
        <strain evidence="2">NBRC 109709</strain>
    </source>
</reference>
<accession>A0A9W6Y808</accession>
<gene>
    <name evidence="2" type="ORF">Pfra01_002312200</name>
</gene>
<proteinExistence type="predicted"/>
<feature type="region of interest" description="Disordered" evidence="1">
    <location>
        <begin position="1"/>
        <end position="95"/>
    </location>
</feature>
<keyword evidence="3" id="KW-1185">Reference proteome</keyword>
<protein>
    <submittedName>
        <fullName evidence="2">Unnamed protein product</fullName>
    </submittedName>
</protein>
<evidence type="ECO:0000256" key="1">
    <source>
        <dbReference type="SAM" id="MobiDB-lite"/>
    </source>
</evidence>
<organism evidence="2 3">
    <name type="scientific">Phytophthora fragariaefolia</name>
    <dbReference type="NCBI Taxonomy" id="1490495"/>
    <lineage>
        <taxon>Eukaryota</taxon>
        <taxon>Sar</taxon>
        <taxon>Stramenopiles</taxon>
        <taxon>Oomycota</taxon>
        <taxon>Peronosporomycetes</taxon>
        <taxon>Peronosporales</taxon>
        <taxon>Peronosporaceae</taxon>
        <taxon>Phytophthora</taxon>
    </lineage>
</organism>